<protein>
    <recommendedName>
        <fullName evidence="5">MD-2-related lipid-recognition domain-containing protein</fullName>
    </recommendedName>
</protein>
<dbReference type="Proteomes" id="UP000836841">
    <property type="component" value="Chromosome 7"/>
</dbReference>
<dbReference type="PANTHER" id="PTHR11306">
    <property type="entry name" value="NIEMANN PICK TYPE C2 PROTEIN NPC2-RELATED"/>
    <property type="match status" value="1"/>
</dbReference>
<feature type="signal peptide" evidence="2">
    <location>
        <begin position="1"/>
        <end position="24"/>
    </location>
</feature>
<evidence type="ECO:0000256" key="2">
    <source>
        <dbReference type="SAM" id="SignalP"/>
    </source>
</evidence>
<dbReference type="InterPro" id="IPR039670">
    <property type="entry name" value="NPC2-like"/>
</dbReference>
<keyword evidence="4" id="KW-1185">Reference proteome</keyword>
<accession>A0AAU9T781</accession>
<evidence type="ECO:0000313" key="3">
    <source>
        <dbReference type="EMBL" id="CAH2080128.1"/>
    </source>
</evidence>
<evidence type="ECO:0000256" key="1">
    <source>
        <dbReference type="ARBA" id="ARBA00022729"/>
    </source>
</evidence>
<sequence length="167" mass="18601">MAISHAQPMLLLLLSLFFLPTLRAIPFTNCGTGDGSDSPPPVEATGVELFGDNEDKSFKITASTVKMITGGIMRVELQFGVYKLYDEKFDVCEIIACPVVPGAFEILFTKPFYKDTEIEPTVTVTIYDAECDYDRFVTPVSFQPRQHVICIDLTHKTHLKSHGISYS</sequence>
<gene>
    <name evidence="3" type="ORF">TAV2_LOCUS24007</name>
</gene>
<evidence type="ECO:0000313" key="4">
    <source>
        <dbReference type="Proteomes" id="UP000836841"/>
    </source>
</evidence>
<dbReference type="GO" id="GO:0015918">
    <property type="term" value="P:sterol transport"/>
    <property type="evidence" value="ECO:0007669"/>
    <property type="project" value="InterPro"/>
</dbReference>
<feature type="non-terminal residue" evidence="3">
    <location>
        <position position="167"/>
    </location>
</feature>
<proteinExistence type="predicted"/>
<feature type="chain" id="PRO_5043628152" description="MD-2-related lipid-recognition domain-containing protein" evidence="2">
    <location>
        <begin position="25"/>
        <end position="167"/>
    </location>
</feature>
<dbReference type="GO" id="GO:0032934">
    <property type="term" value="F:sterol binding"/>
    <property type="evidence" value="ECO:0007669"/>
    <property type="project" value="InterPro"/>
</dbReference>
<name>A0AAU9T781_THLAR</name>
<organism evidence="3 4">
    <name type="scientific">Thlaspi arvense</name>
    <name type="common">Field penny-cress</name>
    <dbReference type="NCBI Taxonomy" id="13288"/>
    <lineage>
        <taxon>Eukaryota</taxon>
        <taxon>Viridiplantae</taxon>
        <taxon>Streptophyta</taxon>
        <taxon>Embryophyta</taxon>
        <taxon>Tracheophyta</taxon>
        <taxon>Spermatophyta</taxon>
        <taxon>Magnoliopsida</taxon>
        <taxon>eudicotyledons</taxon>
        <taxon>Gunneridae</taxon>
        <taxon>Pentapetalae</taxon>
        <taxon>rosids</taxon>
        <taxon>malvids</taxon>
        <taxon>Brassicales</taxon>
        <taxon>Brassicaceae</taxon>
        <taxon>Thlaspideae</taxon>
        <taxon>Thlaspi</taxon>
    </lineage>
</organism>
<dbReference type="EMBL" id="OU466863">
    <property type="protein sequence ID" value="CAH2080128.1"/>
    <property type="molecule type" value="Genomic_DNA"/>
</dbReference>
<reference evidence="3 4" key="1">
    <citation type="submission" date="2022-03" db="EMBL/GenBank/DDBJ databases">
        <authorList>
            <person name="Nunn A."/>
            <person name="Chopra R."/>
            <person name="Nunn A."/>
            <person name="Contreras Garrido A."/>
        </authorList>
    </citation>
    <scope>NUCLEOTIDE SEQUENCE [LARGE SCALE GENOMIC DNA]</scope>
</reference>
<keyword evidence="1 2" id="KW-0732">Signal</keyword>
<dbReference type="AlphaFoldDB" id="A0AAU9T781"/>
<dbReference type="PANTHER" id="PTHR11306:SF0">
    <property type="entry name" value="PHOSPHATIDYLGLYCEROL_PHOSPHATIDYLINOSITOL TRANSFER PROTEIN"/>
    <property type="match status" value="1"/>
</dbReference>
<evidence type="ECO:0008006" key="5">
    <source>
        <dbReference type="Google" id="ProtNLM"/>
    </source>
</evidence>